<dbReference type="EMBL" id="CAIX01000151">
    <property type="protein sequence ID" value="CCI47092.1"/>
    <property type="molecule type" value="Genomic_DNA"/>
</dbReference>
<feature type="compositionally biased region" description="Polar residues" evidence="1">
    <location>
        <begin position="17"/>
        <end position="33"/>
    </location>
</feature>
<dbReference type="InterPro" id="IPR010800">
    <property type="entry name" value="GRP"/>
</dbReference>
<evidence type="ECO:0000313" key="3">
    <source>
        <dbReference type="EMBL" id="CCI47092.1"/>
    </source>
</evidence>
<dbReference type="AlphaFoldDB" id="A0A024GK00"/>
<feature type="region of interest" description="Disordered" evidence="1">
    <location>
        <begin position="17"/>
        <end position="92"/>
    </location>
</feature>
<comment type="caution">
    <text evidence="3">The sequence shown here is derived from an EMBL/GenBank/DDBJ whole genome shotgun (WGS) entry which is preliminary data.</text>
</comment>
<evidence type="ECO:0000256" key="1">
    <source>
        <dbReference type="SAM" id="MobiDB-lite"/>
    </source>
</evidence>
<dbReference type="Pfam" id="PF07172">
    <property type="entry name" value="GRP"/>
    <property type="match status" value="1"/>
</dbReference>
<organism evidence="3 4">
    <name type="scientific">Albugo candida</name>
    <dbReference type="NCBI Taxonomy" id="65357"/>
    <lineage>
        <taxon>Eukaryota</taxon>
        <taxon>Sar</taxon>
        <taxon>Stramenopiles</taxon>
        <taxon>Oomycota</taxon>
        <taxon>Peronosporomycetes</taxon>
        <taxon>Albuginales</taxon>
        <taxon>Albuginaceae</taxon>
        <taxon>Albugo</taxon>
    </lineage>
</organism>
<evidence type="ECO:0000256" key="2">
    <source>
        <dbReference type="SAM" id="SignalP"/>
    </source>
</evidence>
<dbReference type="Proteomes" id="UP000053237">
    <property type="component" value="Unassembled WGS sequence"/>
</dbReference>
<evidence type="ECO:0000313" key="4">
    <source>
        <dbReference type="Proteomes" id="UP000053237"/>
    </source>
</evidence>
<gene>
    <name evidence="3" type="ORF">BN9_080610</name>
</gene>
<evidence type="ECO:0008006" key="5">
    <source>
        <dbReference type="Google" id="ProtNLM"/>
    </source>
</evidence>
<accession>A0A024GK00</accession>
<feature type="compositionally biased region" description="Acidic residues" evidence="1">
    <location>
        <begin position="39"/>
        <end position="48"/>
    </location>
</feature>
<keyword evidence="2" id="KW-0732">Signal</keyword>
<sequence length="92" mass="10210">MKSYLFLVATIIGASLASSNSDVNSEDTMQKQLPLNEDSTAEQDEQLDPEQSRFGGRGGWDGRRGGWDGRRGGWDGRRGGWDGRRGGRHGRW</sequence>
<name>A0A024GK00_9STRA</name>
<dbReference type="InParanoid" id="A0A024GK00"/>
<protein>
    <recommendedName>
        <fullName evidence="5">RxLR effector protein</fullName>
    </recommendedName>
</protein>
<reference evidence="3 4" key="1">
    <citation type="submission" date="2012-05" db="EMBL/GenBank/DDBJ databases">
        <title>Recombination and specialization in a pathogen metapopulation.</title>
        <authorList>
            <person name="Gardiner A."/>
            <person name="Kemen E."/>
            <person name="Schultz-Larsen T."/>
            <person name="MacLean D."/>
            <person name="Van Oosterhout C."/>
            <person name="Jones J.D.G."/>
        </authorList>
    </citation>
    <scope>NUCLEOTIDE SEQUENCE [LARGE SCALE GENOMIC DNA]</scope>
    <source>
        <strain evidence="3 4">Ac Nc2</strain>
    </source>
</reference>
<keyword evidence="4" id="KW-1185">Reference proteome</keyword>
<feature type="compositionally biased region" description="Basic and acidic residues" evidence="1">
    <location>
        <begin position="60"/>
        <end position="85"/>
    </location>
</feature>
<feature type="chain" id="PRO_5001532459" description="RxLR effector protein" evidence="2">
    <location>
        <begin position="18"/>
        <end position="92"/>
    </location>
</feature>
<proteinExistence type="predicted"/>
<feature type="signal peptide" evidence="2">
    <location>
        <begin position="1"/>
        <end position="17"/>
    </location>
</feature>